<accession>A0A2N9GZM5</accession>
<feature type="region of interest" description="Disordered" evidence="1">
    <location>
        <begin position="35"/>
        <end position="68"/>
    </location>
</feature>
<feature type="region of interest" description="Disordered" evidence="1">
    <location>
        <begin position="81"/>
        <end position="102"/>
    </location>
</feature>
<reference evidence="2" key="1">
    <citation type="submission" date="2018-02" db="EMBL/GenBank/DDBJ databases">
        <authorList>
            <person name="Cohen D.B."/>
            <person name="Kent A.D."/>
        </authorList>
    </citation>
    <scope>NUCLEOTIDE SEQUENCE</scope>
</reference>
<sequence>MPSSPYTQDHDYGNGTTGVRGCARIEEGWATGRQLRKAEKKNEEVRGSLEKKLGAGRGGNKIRDRPAPGIGAIFVNRTAPSLRGGYTRTGRGGSASGRIGQN</sequence>
<dbReference type="EMBL" id="OIVN01002614">
    <property type="protein sequence ID" value="SPD05085.1"/>
    <property type="molecule type" value="Genomic_DNA"/>
</dbReference>
<evidence type="ECO:0000313" key="2">
    <source>
        <dbReference type="EMBL" id="SPD05085.1"/>
    </source>
</evidence>
<gene>
    <name evidence="2" type="ORF">FSB_LOCUS32967</name>
</gene>
<protein>
    <submittedName>
        <fullName evidence="2">Uncharacterized protein</fullName>
    </submittedName>
</protein>
<feature type="compositionally biased region" description="Basic and acidic residues" evidence="1">
    <location>
        <begin position="36"/>
        <end position="53"/>
    </location>
</feature>
<name>A0A2N9GZM5_FAGSY</name>
<evidence type="ECO:0000256" key="1">
    <source>
        <dbReference type="SAM" id="MobiDB-lite"/>
    </source>
</evidence>
<feature type="region of interest" description="Disordered" evidence="1">
    <location>
        <begin position="1"/>
        <end position="20"/>
    </location>
</feature>
<dbReference type="AlphaFoldDB" id="A0A2N9GZM5"/>
<organism evidence="2">
    <name type="scientific">Fagus sylvatica</name>
    <name type="common">Beechnut</name>
    <dbReference type="NCBI Taxonomy" id="28930"/>
    <lineage>
        <taxon>Eukaryota</taxon>
        <taxon>Viridiplantae</taxon>
        <taxon>Streptophyta</taxon>
        <taxon>Embryophyta</taxon>
        <taxon>Tracheophyta</taxon>
        <taxon>Spermatophyta</taxon>
        <taxon>Magnoliopsida</taxon>
        <taxon>eudicotyledons</taxon>
        <taxon>Gunneridae</taxon>
        <taxon>Pentapetalae</taxon>
        <taxon>rosids</taxon>
        <taxon>fabids</taxon>
        <taxon>Fagales</taxon>
        <taxon>Fagaceae</taxon>
        <taxon>Fagus</taxon>
    </lineage>
</organism>
<proteinExistence type="predicted"/>